<dbReference type="GO" id="GO:0020037">
    <property type="term" value="F:heme binding"/>
    <property type="evidence" value="ECO:0007669"/>
    <property type="project" value="InterPro"/>
</dbReference>
<reference evidence="15" key="1">
    <citation type="submission" date="2018-05" db="EMBL/GenBank/DDBJ databases">
        <title>Ignatzschineria dubaiensis sp. nov., isolated from necrotic foot tissues of dromedaries (Camelus dromedarius) and associated maggots in Dubai, United Arab Emirates.</title>
        <authorList>
            <person name="Tsang C.C."/>
            <person name="Tang J.Y.M."/>
            <person name="Fong J.Y.H."/>
            <person name="Kinne J."/>
            <person name="Lee H.H."/>
            <person name="Joseph M."/>
            <person name="Jose S."/>
            <person name="Schuster R.K."/>
            <person name="Tang Y."/>
            <person name="Sivakumar S."/>
            <person name="Chen J.H.K."/>
            <person name="Teng J.L.L."/>
            <person name="Lau S.K.P."/>
            <person name="Wernery U."/>
            <person name="Woo P.C.Y."/>
        </authorList>
    </citation>
    <scope>NUCLEOTIDE SEQUENCE [LARGE SCALE GENOMIC DNA]</scope>
    <source>
        <strain evidence="15">UAE-HKU57</strain>
    </source>
</reference>
<dbReference type="Proteomes" id="UP000245059">
    <property type="component" value="Unassembled WGS sequence"/>
</dbReference>
<feature type="binding site" description="covalent" evidence="9">
    <location>
        <position position="340"/>
    </location>
    <ligand>
        <name>heme c</name>
        <dbReference type="ChEBI" id="CHEBI:61717"/>
        <label>3</label>
    </ligand>
</feature>
<comment type="cofactor">
    <cofactor evidence="9">
        <name>heme c</name>
        <dbReference type="ChEBI" id="CHEBI:61717"/>
    </cofactor>
    <text evidence="9">Binds 3 heme c groups covalently per subunit.</text>
</comment>
<evidence type="ECO:0000256" key="7">
    <source>
        <dbReference type="ARBA" id="ARBA00023004"/>
    </source>
</evidence>
<keyword evidence="11" id="KW-0812">Transmembrane</keyword>
<evidence type="ECO:0000256" key="1">
    <source>
        <dbReference type="ARBA" id="ARBA00004236"/>
    </source>
</evidence>
<proteinExistence type="predicted"/>
<keyword evidence="4 10" id="KW-0479">Metal-binding</keyword>
<sequence length="477" mass="52409">MKKLSQLLLLTFSFTLGYATPALADSLDSIKGDPKRGEYLSILGDCQACHTNFAAEGKPFAGGYAVSSPLGDIYSSNITPSKEYGIGNYTLEQFRDALRKGIRADGEHLYPAMPYTAYTKLKDEDIADLYAYFMTAVEPVNIAPTHHTDLPFPFDMRSMMIVWNGLFLDKGPFQPDTSQSDEWNRGAYIVEALAHCSTCHTPRDMMMGEEKSQYLAGGQLGSWYAPNITSSINAGIGNWSQDDLVTYLQRGLLDGKAQAGGPMAEAVSDSFQHLRIEDLQAIATYIRSVKAIESSEQKAPRDSYGAPFDVDILLRGTEPVDAYHTLKSGESLYSAYCSSCHQNDGSGTPEQFYPSLYHNTATGDYNPGNAIAAILNGVDRTVGETRYYMPNFGVNSPTQALDDTQIARIVQFVYEKYGNQSVKITPEMVREVRLGGPAPLLLKAQPFMLPGMAIGGVILLLLIIWGVVHFRRKGART</sequence>
<comment type="caution">
    <text evidence="14">The sequence shown here is derived from an EMBL/GenBank/DDBJ whole genome shotgun (WGS) entry which is preliminary data.</text>
</comment>
<keyword evidence="6" id="KW-0677">Repeat</keyword>
<dbReference type="InterPro" id="IPR051459">
    <property type="entry name" value="Cytochrome_c-type_DH"/>
</dbReference>
<dbReference type="InterPro" id="IPR036909">
    <property type="entry name" value="Cyt_c-like_dom_sf"/>
</dbReference>
<evidence type="ECO:0000256" key="9">
    <source>
        <dbReference type="PIRSR" id="PIRSR000018-50"/>
    </source>
</evidence>
<keyword evidence="7 10" id="KW-0408">Iron</keyword>
<keyword evidence="8 11" id="KW-0472">Membrane</keyword>
<accession>A0A2U2AQS8</accession>
<feature type="domain" description="Cytochrome c" evidence="13">
    <location>
        <begin position="32"/>
        <end position="137"/>
    </location>
</feature>
<feature type="domain" description="Cytochrome c" evidence="13">
    <location>
        <begin position="181"/>
        <end position="290"/>
    </location>
</feature>
<dbReference type="SUPFAM" id="SSF46626">
    <property type="entry name" value="Cytochrome c"/>
    <property type="match status" value="3"/>
</dbReference>
<evidence type="ECO:0000256" key="3">
    <source>
        <dbReference type="ARBA" id="ARBA00022617"/>
    </source>
</evidence>
<evidence type="ECO:0000256" key="4">
    <source>
        <dbReference type="ARBA" id="ARBA00022723"/>
    </source>
</evidence>
<keyword evidence="5 12" id="KW-0732">Signal</keyword>
<evidence type="ECO:0000256" key="12">
    <source>
        <dbReference type="SAM" id="SignalP"/>
    </source>
</evidence>
<dbReference type="Pfam" id="PF00034">
    <property type="entry name" value="Cytochrom_C"/>
    <property type="match status" value="1"/>
</dbReference>
<evidence type="ECO:0000256" key="10">
    <source>
        <dbReference type="PIRSR" id="PIRSR000018-51"/>
    </source>
</evidence>
<organism evidence="14 15">
    <name type="scientific">Ignatzschineria cameli</name>
    <dbReference type="NCBI Taxonomy" id="2182793"/>
    <lineage>
        <taxon>Bacteria</taxon>
        <taxon>Pseudomonadati</taxon>
        <taxon>Pseudomonadota</taxon>
        <taxon>Gammaproteobacteria</taxon>
        <taxon>Cardiobacteriales</taxon>
        <taxon>Ignatzschineriaceae</taxon>
        <taxon>Ignatzschineria</taxon>
    </lineage>
</organism>
<dbReference type="InterPro" id="IPR014353">
    <property type="entry name" value="Membr-bd_ADH_cyt_c"/>
</dbReference>
<dbReference type="PIRSF" id="PIRSF000018">
    <property type="entry name" value="Mb_ADH_cyt_c"/>
    <property type="match status" value="1"/>
</dbReference>
<feature type="transmembrane region" description="Helical" evidence="11">
    <location>
        <begin position="447"/>
        <end position="468"/>
    </location>
</feature>
<feature type="domain" description="Cytochrome c" evidence="13">
    <location>
        <begin position="324"/>
        <end position="417"/>
    </location>
</feature>
<feature type="signal peptide" evidence="12">
    <location>
        <begin position="1"/>
        <end position="24"/>
    </location>
</feature>
<feature type="binding site" description="covalent" evidence="9">
    <location>
        <position position="337"/>
    </location>
    <ligand>
        <name>heme c</name>
        <dbReference type="ChEBI" id="CHEBI:61717"/>
        <label>3</label>
    </ligand>
</feature>
<dbReference type="GO" id="GO:0005506">
    <property type="term" value="F:iron ion binding"/>
    <property type="evidence" value="ECO:0007669"/>
    <property type="project" value="InterPro"/>
</dbReference>
<feature type="binding site" description="axial binding residue" evidence="10">
    <location>
        <position position="50"/>
    </location>
    <ligand>
        <name>heme c</name>
        <dbReference type="ChEBI" id="CHEBI:61717"/>
        <label>1</label>
    </ligand>
    <ligandPart>
        <name>Fe</name>
        <dbReference type="ChEBI" id="CHEBI:18248"/>
    </ligandPart>
</feature>
<evidence type="ECO:0000256" key="6">
    <source>
        <dbReference type="ARBA" id="ARBA00022737"/>
    </source>
</evidence>
<dbReference type="Gene3D" id="1.10.760.10">
    <property type="entry name" value="Cytochrome c-like domain"/>
    <property type="match status" value="3"/>
</dbReference>
<evidence type="ECO:0000256" key="8">
    <source>
        <dbReference type="ARBA" id="ARBA00023136"/>
    </source>
</evidence>
<feature type="chain" id="PRO_5015600217" evidence="12">
    <location>
        <begin position="25"/>
        <end position="477"/>
    </location>
</feature>
<feature type="binding site" description="axial binding residue" evidence="10">
    <location>
        <position position="200"/>
    </location>
    <ligand>
        <name>heme c</name>
        <dbReference type="ChEBI" id="CHEBI:61717"/>
        <label>2</label>
    </ligand>
    <ligandPart>
        <name>Fe</name>
        <dbReference type="ChEBI" id="CHEBI:18248"/>
    </ligandPart>
</feature>
<keyword evidence="11" id="KW-1133">Transmembrane helix</keyword>
<dbReference type="PANTHER" id="PTHR35008">
    <property type="entry name" value="BLL4482 PROTEIN-RELATED"/>
    <property type="match status" value="1"/>
</dbReference>
<dbReference type="EMBL" id="QEWW01000003">
    <property type="protein sequence ID" value="PWD86250.1"/>
    <property type="molecule type" value="Genomic_DNA"/>
</dbReference>
<evidence type="ECO:0000256" key="11">
    <source>
        <dbReference type="SAM" id="Phobius"/>
    </source>
</evidence>
<dbReference type="PANTHER" id="PTHR35008:SF8">
    <property type="entry name" value="ALCOHOL DEHYDROGENASE CYTOCHROME C SUBUNIT"/>
    <property type="match status" value="1"/>
</dbReference>
<feature type="binding site" description="axial binding residue" evidence="10">
    <location>
        <position position="341"/>
    </location>
    <ligand>
        <name>heme c</name>
        <dbReference type="ChEBI" id="CHEBI:61717"/>
        <label>3</label>
    </ligand>
    <ligandPart>
        <name>Fe</name>
        <dbReference type="ChEBI" id="CHEBI:18248"/>
    </ligandPart>
</feature>
<dbReference type="PROSITE" id="PS51007">
    <property type="entry name" value="CYTC"/>
    <property type="match status" value="3"/>
</dbReference>
<evidence type="ECO:0000313" key="15">
    <source>
        <dbReference type="Proteomes" id="UP000245059"/>
    </source>
</evidence>
<feature type="binding site" description="covalent" evidence="9">
    <location>
        <position position="46"/>
    </location>
    <ligand>
        <name>heme c</name>
        <dbReference type="ChEBI" id="CHEBI:61717"/>
        <label>1</label>
    </ligand>
</feature>
<feature type="binding site" description="covalent" evidence="9">
    <location>
        <position position="196"/>
    </location>
    <ligand>
        <name>heme c</name>
        <dbReference type="ChEBI" id="CHEBI:61717"/>
        <label>2</label>
    </ligand>
</feature>
<name>A0A2U2AQS8_9GAMM</name>
<evidence type="ECO:0000259" key="13">
    <source>
        <dbReference type="PROSITE" id="PS51007"/>
    </source>
</evidence>
<keyword evidence="3 9" id="KW-0349">Heme</keyword>
<dbReference type="GO" id="GO:0005886">
    <property type="term" value="C:plasma membrane"/>
    <property type="evidence" value="ECO:0007669"/>
    <property type="project" value="UniProtKB-SubCell"/>
</dbReference>
<gene>
    <name evidence="14" type="ORF">DC077_05785</name>
</gene>
<evidence type="ECO:0000256" key="2">
    <source>
        <dbReference type="ARBA" id="ARBA00022475"/>
    </source>
</evidence>
<evidence type="ECO:0000313" key="14">
    <source>
        <dbReference type="EMBL" id="PWD86250.1"/>
    </source>
</evidence>
<keyword evidence="2" id="KW-1003">Cell membrane</keyword>
<feature type="binding site" description="covalent" evidence="9">
    <location>
        <position position="49"/>
    </location>
    <ligand>
        <name>heme c</name>
        <dbReference type="ChEBI" id="CHEBI:61717"/>
        <label>1</label>
    </ligand>
</feature>
<dbReference type="GO" id="GO:0009055">
    <property type="term" value="F:electron transfer activity"/>
    <property type="evidence" value="ECO:0007669"/>
    <property type="project" value="InterPro"/>
</dbReference>
<dbReference type="GO" id="GO:0016614">
    <property type="term" value="F:oxidoreductase activity, acting on CH-OH group of donors"/>
    <property type="evidence" value="ECO:0007669"/>
    <property type="project" value="InterPro"/>
</dbReference>
<dbReference type="InterPro" id="IPR009056">
    <property type="entry name" value="Cyt_c-like_dom"/>
</dbReference>
<evidence type="ECO:0000256" key="5">
    <source>
        <dbReference type="ARBA" id="ARBA00022729"/>
    </source>
</evidence>
<protein>
    <submittedName>
        <fullName evidence="14">Cytochrome C</fullName>
    </submittedName>
</protein>
<feature type="binding site" description="covalent" evidence="9">
    <location>
        <position position="199"/>
    </location>
    <ligand>
        <name>heme c</name>
        <dbReference type="ChEBI" id="CHEBI:61717"/>
        <label>2</label>
    </ligand>
</feature>
<dbReference type="RefSeq" id="WP_109217892.1">
    <property type="nucleotide sequence ID" value="NZ_QEWW01000003.1"/>
</dbReference>
<comment type="subcellular location">
    <subcellularLocation>
        <location evidence="1">Cell membrane</location>
    </subcellularLocation>
</comment>
<dbReference type="AlphaFoldDB" id="A0A2U2AQS8"/>